<dbReference type="Proteomes" id="UP000002407">
    <property type="component" value="Chromosome"/>
</dbReference>
<evidence type="ECO:0000313" key="5">
    <source>
        <dbReference type="Proteomes" id="UP000002407"/>
    </source>
</evidence>
<dbReference type="eggNOG" id="COG0726">
    <property type="taxonomic scope" value="Bacteria"/>
</dbReference>
<sequence>MIFICILFFVIFIAFSLRYNWWRIPAGNDKVRVLMYHSIDEHFGDKFDKWRVKPEDFERQIAWMSKKGYKFFTLSEICEFLDDKEFPKKSVCITFDDGYGDNFTNAYKILKKYGAKATIFLIPNQDENYWEAKNTSHISKMLNKEQILQMRDIVEFGAHTSTHANLTAISIQQAKNEIENSKKDVENITKKPCLSFAYPYGKFNNEIVDLVDEAGFKNAVIVRRGVFDIKDERLKIKRIGILGTEGFFDFWLRFTRIRNKF</sequence>
<name>A7I153_CAMHC</name>
<accession>A7I153</accession>
<dbReference type="OrthoDB" id="9776235at2"/>
<dbReference type="CDD" id="cd10918">
    <property type="entry name" value="CE4_NodB_like_5s_6s"/>
    <property type="match status" value="1"/>
</dbReference>
<dbReference type="GO" id="GO:0005576">
    <property type="term" value="C:extracellular region"/>
    <property type="evidence" value="ECO:0007669"/>
    <property type="project" value="UniProtKB-SubCell"/>
</dbReference>
<dbReference type="InterPro" id="IPR011330">
    <property type="entry name" value="Glyco_hydro/deAcase_b/a-brl"/>
</dbReference>
<evidence type="ECO:0000256" key="1">
    <source>
        <dbReference type="ARBA" id="ARBA00004613"/>
    </source>
</evidence>
<dbReference type="PANTHER" id="PTHR34216:SF3">
    <property type="entry name" value="POLY-BETA-1,6-N-ACETYL-D-GLUCOSAMINE N-DEACETYLASE"/>
    <property type="match status" value="1"/>
</dbReference>
<protein>
    <submittedName>
        <fullName evidence="4">Polysaccharide deacetylase family protein</fullName>
    </submittedName>
</protein>
<reference evidence="5" key="1">
    <citation type="submission" date="2007-07" db="EMBL/GenBank/DDBJ databases">
        <title>Complete genome sequence of Campylobacter hominis ATCC BAA-381, a commensal isolated from the human gastrointestinal tract.</title>
        <authorList>
            <person name="Fouts D.E."/>
            <person name="Mongodin E.F."/>
            <person name="Puiu D."/>
            <person name="Sebastian Y."/>
            <person name="Miller W.G."/>
            <person name="Mandrell R.E."/>
            <person name="Nelson K.E."/>
        </authorList>
    </citation>
    <scope>NUCLEOTIDE SEQUENCE [LARGE SCALE GENOMIC DNA]</scope>
    <source>
        <strain evidence="5">ATCC BAA-381 / LMG 19568 / NCTC 13146 / CH001A</strain>
    </source>
</reference>
<dbReference type="SUPFAM" id="SSF88713">
    <property type="entry name" value="Glycoside hydrolase/deacetylase"/>
    <property type="match status" value="1"/>
</dbReference>
<dbReference type="STRING" id="360107.CHAB381_0663"/>
<dbReference type="InterPro" id="IPR051398">
    <property type="entry name" value="Polysacch_Deacetylase"/>
</dbReference>
<evidence type="ECO:0000313" key="4">
    <source>
        <dbReference type="EMBL" id="ABS52524.1"/>
    </source>
</evidence>
<evidence type="ECO:0000259" key="3">
    <source>
        <dbReference type="PROSITE" id="PS51677"/>
    </source>
</evidence>
<dbReference type="PANTHER" id="PTHR34216">
    <property type="match status" value="1"/>
</dbReference>
<feature type="domain" description="NodB homology" evidence="3">
    <location>
        <begin position="89"/>
        <end position="261"/>
    </location>
</feature>
<dbReference type="HOGENOM" id="CLU_030024_2_2_7"/>
<dbReference type="InterPro" id="IPR002509">
    <property type="entry name" value="NODB_dom"/>
</dbReference>
<keyword evidence="2" id="KW-0732">Signal</keyword>
<dbReference type="GO" id="GO:0016810">
    <property type="term" value="F:hydrolase activity, acting on carbon-nitrogen (but not peptide) bonds"/>
    <property type="evidence" value="ECO:0007669"/>
    <property type="project" value="InterPro"/>
</dbReference>
<organism evidence="4 5">
    <name type="scientific">Campylobacter hominis (strain ATCC BAA-381 / DSM 21671 / CCUG 45161 / LMG 19568 / NCTC 13146 / CH001A)</name>
    <dbReference type="NCBI Taxonomy" id="360107"/>
    <lineage>
        <taxon>Bacteria</taxon>
        <taxon>Pseudomonadati</taxon>
        <taxon>Campylobacterota</taxon>
        <taxon>Epsilonproteobacteria</taxon>
        <taxon>Campylobacterales</taxon>
        <taxon>Campylobacteraceae</taxon>
        <taxon>Campylobacter</taxon>
    </lineage>
</organism>
<proteinExistence type="predicted"/>
<dbReference type="RefSeq" id="WP_012108531.1">
    <property type="nucleotide sequence ID" value="NC_009714.1"/>
</dbReference>
<dbReference type="AlphaFoldDB" id="A7I153"/>
<keyword evidence="5" id="KW-1185">Reference proteome</keyword>
<dbReference type="Gene3D" id="3.20.20.370">
    <property type="entry name" value="Glycoside hydrolase/deacetylase"/>
    <property type="match status" value="1"/>
</dbReference>
<gene>
    <name evidence="4" type="ordered locus">CHAB381_0663</name>
</gene>
<comment type="subcellular location">
    <subcellularLocation>
        <location evidence="1">Secreted</location>
    </subcellularLocation>
</comment>
<evidence type="ECO:0000256" key="2">
    <source>
        <dbReference type="ARBA" id="ARBA00022729"/>
    </source>
</evidence>
<dbReference type="PROSITE" id="PS51677">
    <property type="entry name" value="NODB"/>
    <property type="match status" value="1"/>
</dbReference>
<dbReference type="KEGG" id="cha:CHAB381_0663"/>
<dbReference type="GO" id="GO:0005975">
    <property type="term" value="P:carbohydrate metabolic process"/>
    <property type="evidence" value="ECO:0007669"/>
    <property type="project" value="InterPro"/>
</dbReference>
<dbReference type="Pfam" id="PF01522">
    <property type="entry name" value="Polysacc_deac_1"/>
    <property type="match status" value="1"/>
</dbReference>
<dbReference type="EMBL" id="CP000776">
    <property type="protein sequence ID" value="ABS52524.1"/>
    <property type="molecule type" value="Genomic_DNA"/>
</dbReference>